<gene>
    <name evidence="4" type="ORF">GGP41_003432</name>
</gene>
<organism evidence="4 5">
    <name type="scientific">Cochliobolus sativus</name>
    <name type="common">Common root rot and spot blotch fungus</name>
    <name type="synonym">Bipolaris sorokiniana</name>
    <dbReference type="NCBI Taxonomy" id="45130"/>
    <lineage>
        <taxon>Eukaryota</taxon>
        <taxon>Fungi</taxon>
        <taxon>Dikarya</taxon>
        <taxon>Ascomycota</taxon>
        <taxon>Pezizomycotina</taxon>
        <taxon>Dothideomycetes</taxon>
        <taxon>Pleosporomycetidae</taxon>
        <taxon>Pleosporales</taxon>
        <taxon>Pleosporineae</taxon>
        <taxon>Pleosporaceae</taxon>
        <taxon>Bipolaris</taxon>
    </lineage>
</organism>
<accession>A0A8H5ZF84</accession>
<evidence type="ECO:0000256" key="1">
    <source>
        <dbReference type="ARBA" id="ARBA00011738"/>
    </source>
</evidence>
<feature type="domain" description="Stress-response A/B barrel" evidence="3">
    <location>
        <begin position="118"/>
        <end position="220"/>
    </location>
</feature>
<dbReference type="Proteomes" id="UP000624244">
    <property type="component" value="Unassembled WGS sequence"/>
</dbReference>
<dbReference type="AlphaFoldDB" id="A0A8H5ZF84"/>
<comment type="subunit">
    <text evidence="1">Homodimer.</text>
</comment>
<dbReference type="SMART" id="SM00886">
    <property type="entry name" value="Dabb"/>
    <property type="match status" value="1"/>
</dbReference>
<keyword evidence="2" id="KW-0812">Transmembrane</keyword>
<keyword evidence="2" id="KW-1133">Transmembrane helix</keyword>
<dbReference type="PANTHER" id="PTHR33178">
    <property type="match status" value="1"/>
</dbReference>
<dbReference type="InterPro" id="IPR011008">
    <property type="entry name" value="Dimeric_a/b-barrel"/>
</dbReference>
<feature type="transmembrane region" description="Helical" evidence="2">
    <location>
        <begin position="40"/>
        <end position="61"/>
    </location>
</feature>
<evidence type="ECO:0000259" key="3">
    <source>
        <dbReference type="PROSITE" id="PS51502"/>
    </source>
</evidence>
<feature type="transmembrane region" description="Helical" evidence="2">
    <location>
        <begin position="67"/>
        <end position="95"/>
    </location>
</feature>
<dbReference type="PANTHER" id="PTHR33178:SF10">
    <property type="entry name" value="STRESS-RESPONSE A_B BARREL DOMAIN-CONTAINING PROTEIN"/>
    <property type="match status" value="1"/>
</dbReference>
<sequence>MLWNRHSALLPPRPRVPNIHLAFGGIWPQHNGIPRQSTSLATLVPCFVPYIPHLLVLHILAPLTLRYYHPAAMLITNRAFGLVLLLLLGTSLLLFSRTVGHSLAESFFGPHAPVIPYTTHLVLFQFKQGASAFAIKEITSRFFALTKECVHPSSRRPYIVSVAGGRDISTENLQNGISHAFVLQFHSIEDRDYYVNEDPAHKAFKEAASAVVEKATVVDFQNGVFTDALRV</sequence>
<proteinExistence type="predicted"/>
<evidence type="ECO:0000313" key="4">
    <source>
        <dbReference type="EMBL" id="KAF5847129.1"/>
    </source>
</evidence>
<evidence type="ECO:0000256" key="2">
    <source>
        <dbReference type="SAM" id="Phobius"/>
    </source>
</evidence>
<name>A0A8H5ZF84_COCSA</name>
<dbReference type="InterPro" id="IPR044662">
    <property type="entry name" value="HS1/DABB1-like"/>
</dbReference>
<dbReference type="EMBL" id="WNKQ01000014">
    <property type="protein sequence ID" value="KAF5847129.1"/>
    <property type="molecule type" value="Genomic_DNA"/>
</dbReference>
<dbReference type="PROSITE" id="PS51502">
    <property type="entry name" value="S_R_A_B_BARREL"/>
    <property type="match status" value="1"/>
</dbReference>
<dbReference type="Pfam" id="PF07876">
    <property type="entry name" value="Dabb"/>
    <property type="match status" value="1"/>
</dbReference>
<dbReference type="Gene3D" id="3.30.70.100">
    <property type="match status" value="1"/>
</dbReference>
<keyword evidence="2" id="KW-0472">Membrane</keyword>
<evidence type="ECO:0000313" key="5">
    <source>
        <dbReference type="Proteomes" id="UP000624244"/>
    </source>
</evidence>
<protein>
    <recommendedName>
        <fullName evidence="3">Stress-response A/B barrel domain-containing protein</fullName>
    </recommendedName>
</protein>
<reference evidence="4" key="1">
    <citation type="submission" date="2019-11" db="EMBL/GenBank/DDBJ databases">
        <title>Bipolaris sorokiniana Genome sequencing.</title>
        <authorList>
            <person name="Wang H."/>
        </authorList>
    </citation>
    <scope>NUCLEOTIDE SEQUENCE</scope>
</reference>
<dbReference type="InterPro" id="IPR013097">
    <property type="entry name" value="Dabb"/>
</dbReference>
<dbReference type="SUPFAM" id="SSF54909">
    <property type="entry name" value="Dimeric alpha+beta barrel"/>
    <property type="match status" value="1"/>
</dbReference>
<comment type="caution">
    <text evidence="4">The sequence shown here is derived from an EMBL/GenBank/DDBJ whole genome shotgun (WGS) entry which is preliminary data.</text>
</comment>